<dbReference type="KEGG" id="bsol:FSW04_06200"/>
<evidence type="ECO:0000256" key="1">
    <source>
        <dbReference type="ARBA" id="ARBA00023002"/>
    </source>
</evidence>
<keyword evidence="1" id="KW-0560">Oxidoreductase</keyword>
<dbReference type="Pfam" id="PF01613">
    <property type="entry name" value="Flavin_Reduct"/>
    <property type="match status" value="1"/>
</dbReference>
<dbReference type="RefSeq" id="WP_146917430.1">
    <property type="nucleotide sequence ID" value="NZ_CP042430.1"/>
</dbReference>
<dbReference type="SMART" id="SM00903">
    <property type="entry name" value="Flavin_Reduct"/>
    <property type="match status" value="1"/>
</dbReference>
<dbReference type="OrthoDB" id="9792858at2"/>
<accession>A0A5B8U2M3</accession>
<keyword evidence="4" id="KW-1185">Reference proteome</keyword>
<dbReference type="PANTHER" id="PTHR30466:SF1">
    <property type="entry name" value="FMN REDUCTASE (NADH) RUTF"/>
    <property type="match status" value="1"/>
</dbReference>
<gene>
    <name evidence="3" type="ORF">FSW04_06200</name>
</gene>
<dbReference type="GO" id="GO:0010181">
    <property type="term" value="F:FMN binding"/>
    <property type="evidence" value="ECO:0007669"/>
    <property type="project" value="InterPro"/>
</dbReference>
<dbReference type="InterPro" id="IPR002563">
    <property type="entry name" value="Flavin_Rdtase-like_dom"/>
</dbReference>
<dbReference type="Proteomes" id="UP000321805">
    <property type="component" value="Chromosome"/>
</dbReference>
<dbReference type="SUPFAM" id="SSF50475">
    <property type="entry name" value="FMN-binding split barrel"/>
    <property type="match status" value="1"/>
</dbReference>
<proteinExistence type="predicted"/>
<dbReference type="AlphaFoldDB" id="A0A5B8U2M3"/>
<dbReference type="Gene3D" id="2.30.110.10">
    <property type="entry name" value="Electron Transport, Fmn-binding Protein, Chain A"/>
    <property type="match status" value="1"/>
</dbReference>
<name>A0A5B8U2M3_9ACTN</name>
<dbReference type="EMBL" id="CP042430">
    <property type="protein sequence ID" value="QEC47223.1"/>
    <property type="molecule type" value="Genomic_DNA"/>
</dbReference>
<dbReference type="PANTHER" id="PTHR30466">
    <property type="entry name" value="FLAVIN REDUCTASE"/>
    <property type="match status" value="1"/>
</dbReference>
<feature type="domain" description="Flavin reductase like" evidence="2">
    <location>
        <begin position="16"/>
        <end position="160"/>
    </location>
</feature>
<dbReference type="GO" id="GO:0006208">
    <property type="term" value="P:pyrimidine nucleobase catabolic process"/>
    <property type="evidence" value="ECO:0007669"/>
    <property type="project" value="TreeGrafter"/>
</dbReference>
<sequence length="166" mass="17599">MEQAPAIDPVRYRDVIGSFATGVAIVTAQDDEGPAGLTTNAVSSLSLEPTLLLVCFDNDSRTLPVVSASGRFAVNVLRAGDEELARIFASKRVAREKFEAVTHRVAHGVPVLDAALAWLVCDLEALHEAGDHTIGIGRVTLMDADPEGRPLTFFRGAFGGLTRDGA</sequence>
<organism evidence="3 4">
    <name type="scientific">Baekduia soli</name>
    <dbReference type="NCBI Taxonomy" id="496014"/>
    <lineage>
        <taxon>Bacteria</taxon>
        <taxon>Bacillati</taxon>
        <taxon>Actinomycetota</taxon>
        <taxon>Thermoleophilia</taxon>
        <taxon>Solirubrobacterales</taxon>
        <taxon>Baekduiaceae</taxon>
        <taxon>Baekduia</taxon>
    </lineage>
</organism>
<dbReference type="InterPro" id="IPR050268">
    <property type="entry name" value="NADH-dep_flavin_reductase"/>
</dbReference>
<dbReference type="InterPro" id="IPR012349">
    <property type="entry name" value="Split_barrel_FMN-bd"/>
</dbReference>
<dbReference type="GO" id="GO:0042602">
    <property type="term" value="F:riboflavin reductase (NADPH) activity"/>
    <property type="evidence" value="ECO:0007669"/>
    <property type="project" value="TreeGrafter"/>
</dbReference>
<protein>
    <submittedName>
        <fullName evidence="3">Flavin reductase family protein</fullName>
    </submittedName>
</protein>
<reference evidence="3 4" key="1">
    <citation type="journal article" date="2018" name="J. Microbiol.">
        <title>Baekduia soli gen. nov., sp. nov., a novel bacterium isolated from the soil of Baekdu Mountain and proposal of a novel family name, Baekduiaceae fam. nov.</title>
        <authorList>
            <person name="An D.S."/>
            <person name="Siddiqi M.Z."/>
            <person name="Kim K.H."/>
            <person name="Yu H.S."/>
            <person name="Im W.T."/>
        </authorList>
    </citation>
    <scope>NUCLEOTIDE SEQUENCE [LARGE SCALE GENOMIC DNA]</scope>
    <source>
        <strain evidence="3 4">BR7-21</strain>
    </source>
</reference>
<evidence type="ECO:0000313" key="4">
    <source>
        <dbReference type="Proteomes" id="UP000321805"/>
    </source>
</evidence>
<evidence type="ECO:0000313" key="3">
    <source>
        <dbReference type="EMBL" id="QEC47223.1"/>
    </source>
</evidence>
<evidence type="ECO:0000259" key="2">
    <source>
        <dbReference type="SMART" id="SM00903"/>
    </source>
</evidence>